<feature type="region of interest" description="Disordered" evidence="1">
    <location>
        <begin position="22"/>
        <end position="44"/>
    </location>
</feature>
<name>A0AAE2CXH1_9LAMI</name>
<proteinExistence type="predicted"/>
<comment type="caution">
    <text evidence="2">The sequence shown here is derived from an EMBL/GenBank/DDBJ whole genome shotgun (WGS) entry which is preliminary data.</text>
</comment>
<reference evidence="2" key="1">
    <citation type="submission" date="2020-06" db="EMBL/GenBank/DDBJ databases">
        <authorList>
            <person name="Li T."/>
            <person name="Hu X."/>
            <person name="Zhang T."/>
            <person name="Song X."/>
            <person name="Zhang H."/>
            <person name="Dai N."/>
            <person name="Sheng W."/>
            <person name="Hou X."/>
            <person name="Wei L."/>
        </authorList>
    </citation>
    <scope>NUCLEOTIDE SEQUENCE</scope>
    <source>
        <strain evidence="2">3651</strain>
        <tissue evidence="2">Leaf</tissue>
    </source>
</reference>
<protein>
    <submittedName>
        <fullName evidence="2">Uncharacterized protein</fullName>
    </submittedName>
</protein>
<accession>A0AAE2CXH1</accession>
<evidence type="ECO:0000313" key="2">
    <source>
        <dbReference type="EMBL" id="KAK4438182.1"/>
    </source>
</evidence>
<evidence type="ECO:0000256" key="1">
    <source>
        <dbReference type="SAM" id="MobiDB-lite"/>
    </source>
</evidence>
<keyword evidence="3" id="KW-1185">Reference proteome</keyword>
<dbReference type="AlphaFoldDB" id="A0AAE2CXH1"/>
<gene>
    <name evidence="2" type="ORF">Salat_0152400</name>
</gene>
<evidence type="ECO:0000313" key="3">
    <source>
        <dbReference type="Proteomes" id="UP001293254"/>
    </source>
</evidence>
<organism evidence="2 3">
    <name type="scientific">Sesamum alatum</name>
    <dbReference type="NCBI Taxonomy" id="300844"/>
    <lineage>
        <taxon>Eukaryota</taxon>
        <taxon>Viridiplantae</taxon>
        <taxon>Streptophyta</taxon>
        <taxon>Embryophyta</taxon>
        <taxon>Tracheophyta</taxon>
        <taxon>Spermatophyta</taxon>
        <taxon>Magnoliopsida</taxon>
        <taxon>eudicotyledons</taxon>
        <taxon>Gunneridae</taxon>
        <taxon>Pentapetalae</taxon>
        <taxon>asterids</taxon>
        <taxon>lamiids</taxon>
        <taxon>Lamiales</taxon>
        <taxon>Pedaliaceae</taxon>
        <taxon>Sesamum</taxon>
    </lineage>
</organism>
<dbReference type="Proteomes" id="UP001293254">
    <property type="component" value="Unassembled WGS sequence"/>
</dbReference>
<sequence>MNLVDEEGSSKLRVCRVKANKASTRRSWTQQEEEYTNDPPPVVNLGDDEVDNDTQDYYVPTAEWCPNTGYARNDNGTVGDTQANVEVNVTSTASHKKIGSSGKKKKAKIIVQDDGLINAVSTFCDSTNERLGKLSKKLFVDFDEVEKRSSIYVTVGKVPGIDLNDQILISDRLVENSKKMDLFFSLPEDARARMIRLMLNGKM</sequence>
<dbReference type="EMBL" id="JACGWO010000001">
    <property type="protein sequence ID" value="KAK4438182.1"/>
    <property type="molecule type" value="Genomic_DNA"/>
</dbReference>
<reference evidence="2" key="2">
    <citation type="journal article" date="2024" name="Plant">
        <title>Genomic evolution and insights into agronomic trait innovations of Sesamum species.</title>
        <authorList>
            <person name="Miao H."/>
            <person name="Wang L."/>
            <person name="Qu L."/>
            <person name="Liu H."/>
            <person name="Sun Y."/>
            <person name="Le M."/>
            <person name="Wang Q."/>
            <person name="Wei S."/>
            <person name="Zheng Y."/>
            <person name="Lin W."/>
            <person name="Duan Y."/>
            <person name="Cao H."/>
            <person name="Xiong S."/>
            <person name="Wang X."/>
            <person name="Wei L."/>
            <person name="Li C."/>
            <person name="Ma Q."/>
            <person name="Ju M."/>
            <person name="Zhao R."/>
            <person name="Li G."/>
            <person name="Mu C."/>
            <person name="Tian Q."/>
            <person name="Mei H."/>
            <person name="Zhang T."/>
            <person name="Gao T."/>
            <person name="Zhang H."/>
        </authorList>
    </citation>
    <scope>NUCLEOTIDE SEQUENCE</scope>
    <source>
        <strain evidence="2">3651</strain>
    </source>
</reference>